<name>A0A1S2LAN0_9BACI</name>
<dbReference type="RefSeq" id="WP_071314519.1">
    <property type="nucleotide sequence ID" value="NZ_MLQQ01000045.1"/>
</dbReference>
<proteinExistence type="predicted"/>
<dbReference type="EMBL" id="MLQQ01000045">
    <property type="protein sequence ID" value="OIJ09310.1"/>
    <property type="molecule type" value="Genomic_DNA"/>
</dbReference>
<feature type="domain" description="GmrSD restriction endonucleases N-terminal" evidence="1">
    <location>
        <begin position="12"/>
        <end position="219"/>
    </location>
</feature>
<organism evidence="2 3">
    <name type="scientific">Anaerobacillus arseniciselenatis</name>
    <dbReference type="NCBI Taxonomy" id="85682"/>
    <lineage>
        <taxon>Bacteria</taxon>
        <taxon>Bacillati</taxon>
        <taxon>Bacillota</taxon>
        <taxon>Bacilli</taxon>
        <taxon>Bacillales</taxon>
        <taxon>Bacillaceae</taxon>
        <taxon>Anaerobacillus</taxon>
    </lineage>
</organism>
<dbReference type="PANTHER" id="PTHR37292">
    <property type="entry name" value="VNG6097C"/>
    <property type="match status" value="1"/>
</dbReference>
<dbReference type="Pfam" id="PF03235">
    <property type="entry name" value="GmrSD_N"/>
    <property type="match status" value="1"/>
</dbReference>
<dbReference type="InterPro" id="IPR004919">
    <property type="entry name" value="GmrSD_N"/>
</dbReference>
<dbReference type="Proteomes" id="UP000180098">
    <property type="component" value="Unassembled WGS sequence"/>
</dbReference>
<dbReference type="OrthoDB" id="9798761at2"/>
<reference evidence="2 3" key="1">
    <citation type="submission" date="2016-10" db="EMBL/GenBank/DDBJ databases">
        <title>Draft genome sequences of four alkaliphilic bacteria belonging to the Anaerobacillus genus.</title>
        <authorList>
            <person name="Bassil N.M."/>
            <person name="Lloyd J.R."/>
        </authorList>
    </citation>
    <scope>NUCLEOTIDE SEQUENCE [LARGE SCALE GENOMIC DNA]</scope>
    <source>
        <strain evidence="2 3">DSM 15340</strain>
    </source>
</reference>
<evidence type="ECO:0000313" key="3">
    <source>
        <dbReference type="Proteomes" id="UP000180098"/>
    </source>
</evidence>
<comment type="caution">
    <text evidence="2">The sequence shown here is derived from an EMBL/GenBank/DDBJ whole genome shotgun (WGS) entry which is preliminary data.</text>
</comment>
<accession>A0A1S2LAN0</accession>
<sequence>MQQPEPQSINFSTLLTDIKKGLIKIPQFQREFVWSLEQSAQLLDSIVKGYPIGSFILWETKEQLRFIRNLGGAILPYTPEGHSTQYVLDGQQRMTTLFACFEGLRINRNNREEDFSKIYIDLEAEVENDEPLVIIDIEGREESELITLQDLLFGGRKIYRNYDEKYDEKLDNYKERFQSYRFSTILLRDVPIDVATEVFTRLNVGGKSLSVYEIMVAKTFDPSRDFDLEKKYKQLTEIFEEIEYDTVSASTILQSVAVILTKECTKSVILKIPKSDFISNWKEAIEAIKSAIDYFRNFYRIPVSRILPYNGLIVPFAYFFFYYKHRPSGKIADYLQDFFWRTSLSERYSSSLETRISQDIRRIDQILNGEYPKYDYRVNIDPKEIIDNGWFSVGRSYIKAILCLYAFQQPKSFMDNSIVSMNNNWLKQANSRNYHHFFPRAFLKKRGEEEVRINNVLNITIVDDYLNKRKIAATAPSDYMNQFRKENPQLEDTMKTHLIDNIDEYGIWTDDYNTFFTKRAEKVSEELKRRLIL</sequence>
<dbReference type="PANTHER" id="PTHR37292:SF2">
    <property type="entry name" value="DUF262 DOMAIN-CONTAINING PROTEIN"/>
    <property type="match status" value="1"/>
</dbReference>
<keyword evidence="3" id="KW-1185">Reference proteome</keyword>
<evidence type="ECO:0000313" key="2">
    <source>
        <dbReference type="EMBL" id="OIJ09310.1"/>
    </source>
</evidence>
<gene>
    <name evidence="2" type="ORF">BKP35_16700</name>
</gene>
<dbReference type="AlphaFoldDB" id="A0A1S2LAN0"/>
<evidence type="ECO:0000259" key="1">
    <source>
        <dbReference type="Pfam" id="PF03235"/>
    </source>
</evidence>
<protein>
    <recommendedName>
        <fullName evidence="1">GmrSD restriction endonucleases N-terminal domain-containing protein</fullName>
    </recommendedName>
</protein>